<dbReference type="SUPFAM" id="SSF47240">
    <property type="entry name" value="Ferritin-like"/>
    <property type="match status" value="1"/>
</dbReference>
<gene>
    <name evidence="1" type="ORF">EZE20_16805</name>
</gene>
<dbReference type="InterPro" id="IPR009078">
    <property type="entry name" value="Ferritin-like_SF"/>
</dbReference>
<dbReference type="Proteomes" id="UP000295706">
    <property type="component" value="Unassembled WGS sequence"/>
</dbReference>
<evidence type="ECO:0000313" key="2">
    <source>
        <dbReference type="Proteomes" id="UP000295706"/>
    </source>
</evidence>
<protein>
    <submittedName>
        <fullName evidence="1">Ferritin-like domain-containing protein</fullName>
    </submittedName>
</protein>
<sequence>MNIFKIIDEIQKVDGDAVDRLEYATRRSFLTKFSRNLSAAAVPAVMATIVNKAYAQSPAAIDVLNFALTLEYLEDEFYKMGNAASGLIPSMYQTVFRQIGKHEDQHVKFLAGALGAQAVAKPTFDFSAGGAFPNPFSNFDTFVFLSHAFEDTGVRAYKGQAGNLINDPALLEYALQIHSVEARHAAKARAILSEIRGNADIKPWITLNEGSPAQVYAGDDNTVQGGVDINGIAGKSKEAITEAFDEPLTKDEVLAIASLFIV</sequence>
<evidence type="ECO:0000313" key="1">
    <source>
        <dbReference type="EMBL" id="TDB63422.1"/>
    </source>
</evidence>
<accession>A0A4R4K9V5</accession>
<name>A0A4R4K9V5_9BACT</name>
<dbReference type="OrthoDB" id="954262at2"/>
<keyword evidence="2" id="KW-1185">Reference proteome</keyword>
<dbReference type="InterPro" id="IPR052965">
    <property type="entry name" value="Pigment-catalase-like"/>
</dbReference>
<dbReference type="EMBL" id="SMJU01000010">
    <property type="protein sequence ID" value="TDB63422.1"/>
    <property type="molecule type" value="Genomic_DNA"/>
</dbReference>
<proteinExistence type="predicted"/>
<dbReference type="RefSeq" id="WP_132119775.1">
    <property type="nucleotide sequence ID" value="NZ_SMJU01000010.1"/>
</dbReference>
<dbReference type="PANTHER" id="PTHR31694">
    <property type="entry name" value="DESICCATION-LIKE PROTEIN"/>
    <property type="match status" value="1"/>
</dbReference>
<dbReference type="AlphaFoldDB" id="A0A4R4K9V5"/>
<dbReference type="PANTHER" id="PTHR31694:SF26">
    <property type="entry name" value="OS05G0151100 PROTEIN"/>
    <property type="match status" value="1"/>
</dbReference>
<dbReference type="Pfam" id="PF13668">
    <property type="entry name" value="Ferritin_2"/>
    <property type="match status" value="1"/>
</dbReference>
<comment type="caution">
    <text evidence="1">The sequence shown here is derived from an EMBL/GenBank/DDBJ whole genome shotgun (WGS) entry which is preliminary data.</text>
</comment>
<organism evidence="1 2">
    <name type="scientific">Arundinibacter roseus</name>
    <dbReference type="NCBI Taxonomy" id="2070510"/>
    <lineage>
        <taxon>Bacteria</taxon>
        <taxon>Pseudomonadati</taxon>
        <taxon>Bacteroidota</taxon>
        <taxon>Cytophagia</taxon>
        <taxon>Cytophagales</taxon>
        <taxon>Spirosomataceae</taxon>
        <taxon>Arundinibacter</taxon>
    </lineage>
</organism>
<reference evidence="1 2" key="1">
    <citation type="submission" date="2019-02" db="EMBL/GenBank/DDBJ databases">
        <title>Arundinibacter roseus gen. nov., sp. nov., a new member of the family Cytophagaceae.</title>
        <authorList>
            <person name="Szuroczki S."/>
            <person name="Khayer B."/>
            <person name="Sproer C."/>
            <person name="Toumi M."/>
            <person name="Szabo A."/>
            <person name="Felfoldi T."/>
            <person name="Schumann P."/>
            <person name="Toth E."/>
        </authorList>
    </citation>
    <scope>NUCLEOTIDE SEQUENCE [LARGE SCALE GENOMIC DNA]</scope>
    <source>
        <strain evidence="1 2">DMA-k-7a</strain>
    </source>
</reference>